<reference evidence="2" key="1">
    <citation type="submission" date="2021-01" db="EMBL/GenBank/DDBJ databases">
        <title>Whole genome shotgun sequence of Planotetraspora silvatica NBRC 100141.</title>
        <authorList>
            <person name="Komaki H."/>
            <person name="Tamura T."/>
        </authorList>
    </citation>
    <scope>NUCLEOTIDE SEQUENCE</scope>
    <source>
        <strain evidence="2">NBRC 100141</strain>
    </source>
</reference>
<dbReference type="EMBL" id="BOOQ01000002">
    <property type="protein sequence ID" value="GII43884.1"/>
    <property type="molecule type" value="Genomic_DNA"/>
</dbReference>
<feature type="region of interest" description="Disordered" evidence="1">
    <location>
        <begin position="37"/>
        <end position="72"/>
    </location>
</feature>
<dbReference type="Proteomes" id="UP000644610">
    <property type="component" value="Unassembled WGS sequence"/>
</dbReference>
<accession>A0A8J3UE68</accession>
<evidence type="ECO:0000313" key="3">
    <source>
        <dbReference type="Proteomes" id="UP000644610"/>
    </source>
</evidence>
<dbReference type="SUPFAM" id="SSF101898">
    <property type="entry name" value="NHL repeat"/>
    <property type="match status" value="1"/>
</dbReference>
<proteinExistence type="predicted"/>
<comment type="caution">
    <text evidence="2">The sequence shown here is derived from an EMBL/GenBank/DDBJ whole genome shotgun (WGS) entry which is preliminary data.</text>
</comment>
<feature type="compositionally biased region" description="Basic and acidic residues" evidence="1">
    <location>
        <begin position="38"/>
        <end position="47"/>
    </location>
</feature>
<evidence type="ECO:0000256" key="1">
    <source>
        <dbReference type="SAM" id="MobiDB-lite"/>
    </source>
</evidence>
<gene>
    <name evidence="2" type="ORF">Psi02_03080</name>
</gene>
<evidence type="ECO:0000313" key="2">
    <source>
        <dbReference type="EMBL" id="GII43884.1"/>
    </source>
</evidence>
<name>A0A8J3UE68_9ACTN</name>
<dbReference type="RefSeq" id="WP_203970953.1">
    <property type="nucleotide sequence ID" value="NZ_BAAAKY010000005.1"/>
</dbReference>
<organism evidence="2 3">
    <name type="scientific">Planotetraspora silvatica</name>
    <dbReference type="NCBI Taxonomy" id="234614"/>
    <lineage>
        <taxon>Bacteria</taxon>
        <taxon>Bacillati</taxon>
        <taxon>Actinomycetota</taxon>
        <taxon>Actinomycetes</taxon>
        <taxon>Streptosporangiales</taxon>
        <taxon>Streptosporangiaceae</taxon>
        <taxon>Planotetraspora</taxon>
    </lineage>
</organism>
<keyword evidence="3" id="KW-1185">Reference proteome</keyword>
<protein>
    <submittedName>
        <fullName evidence="2">Uncharacterized protein</fullName>
    </submittedName>
</protein>
<dbReference type="AlphaFoldDB" id="A0A8J3UE68"/>
<sequence>MTRRPVRRAVPMCVLFVGLMAGYLLRATSVAHALADPGRQKADRKTAQPEVAQGASSARLQPDGSLSDVAGSSPSNIWAVGQQSVWDIWMNRGVITHWNGTSWTEVGIKGDTTGAGHLRSVAVSSTDEVWAVGEGHDGLPYVAKGSRDGFDRVSVPQFRAGDWLGGVTASAGRVVAVGTRDDRTFMAATSGSPKGATWTTALGPQGVLYGVAVTGKSDGWAVGDDGRQPLIMRLSGTGWKSVHLPSIKGGFLRDVYVDDRKHAIAVGGVFRSSGKIAPLVLRWDGKHWTRNDPPVKQAELYGVTGDGDGTYWVSGYDPGHGAEGFLLRYDGSKWTTIRGRAAADDRTVRLQAVAHVAGLTMAVGHVLDADDHYTDLIERFGPPDGQEGSAAG</sequence>